<protein>
    <submittedName>
        <fullName evidence="2">Uncharacterized protein</fullName>
    </submittedName>
</protein>
<feature type="region of interest" description="Disordered" evidence="1">
    <location>
        <begin position="504"/>
        <end position="555"/>
    </location>
</feature>
<feature type="region of interest" description="Disordered" evidence="1">
    <location>
        <begin position="206"/>
        <end position="253"/>
    </location>
</feature>
<feature type="compositionally biased region" description="Low complexity" evidence="1">
    <location>
        <begin position="715"/>
        <end position="740"/>
    </location>
</feature>
<dbReference type="Proteomes" id="UP000053257">
    <property type="component" value="Unassembled WGS sequence"/>
</dbReference>
<name>A0A0C3S8X7_PHLG1</name>
<feature type="region of interest" description="Disordered" evidence="1">
    <location>
        <begin position="706"/>
        <end position="741"/>
    </location>
</feature>
<feature type="compositionally biased region" description="Basic and acidic residues" evidence="1">
    <location>
        <begin position="216"/>
        <end position="248"/>
    </location>
</feature>
<dbReference type="OrthoDB" id="3224257at2759"/>
<dbReference type="AlphaFoldDB" id="A0A0C3S8X7"/>
<keyword evidence="3" id="KW-1185">Reference proteome</keyword>
<gene>
    <name evidence="2" type="ORF">PHLGIDRAFT_408874</name>
</gene>
<proteinExistence type="predicted"/>
<organism evidence="2 3">
    <name type="scientific">Phlebiopsis gigantea (strain 11061_1 CR5-6)</name>
    <name type="common">White-rot fungus</name>
    <name type="synonym">Peniophora gigantea</name>
    <dbReference type="NCBI Taxonomy" id="745531"/>
    <lineage>
        <taxon>Eukaryota</taxon>
        <taxon>Fungi</taxon>
        <taxon>Dikarya</taxon>
        <taxon>Basidiomycota</taxon>
        <taxon>Agaricomycotina</taxon>
        <taxon>Agaricomycetes</taxon>
        <taxon>Polyporales</taxon>
        <taxon>Phanerochaetaceae</taxon>
        <taxon>Phlebiopsis</taxon>
    </lineage>
</organism>
<accession>A0A0C3S8X7</accession>
<dbReference type="HOGENOM" id="CLU_025747_0_0_1"/>
<feature type="region of interest" description="Disordered" evidence="1">
    <location>
        <begin position="441"/>
        <end position="491"/>
    </location>
</feature>
<dbReference type="EMBL" id="KN840491">
    <property type="protein sequence ID" value="KIP07787.1"/>
    <property type="molecule type" value="Genomic_DNA"/>
</dbReference>
<evidence type="ECO:0000313" key="3">
    <source>
        <dbReference type="Proteomes" id="UP000053257"/>
    </source>
</evidence>
<feature type="compositionally biased region" description="Polar residues" evidence="1">
    <location>
        <begin position="468"/>
        <end position="491"/>
    </location>
</feature>
<sequence length="801" mass="87228">MQLKLLPPAPHPTVLFTLAYPAPPPSLPLPLAYAHALRLIVDERLLDADDGSGAAGLGLAGALAPPAGGGSLTPHALDRATWLAAVLSEVVFDLSADGDDAGNVRVDATYVDGRRVHWVLPECAPALRSVLADVAVSAAAADRERREREARHAYHARMLVADGECYPRGASFEVPRKSEREEERRHSLEEFGVGGRASVDGYVETRRGKGRRMRDRVREKEMAAASGGREEREQLEERCGEKGKDAKSKMRHRKKPSLLMSLVAFASSITSRRTPPPSPTAYTPVPPSPFIAAPSHPEPHVVAPQLALPSPEQMMSAADLRRRARATLVDVFRQHVLPALHAPPSARLLPNRQRNISLGRASLAAQCVSCSPSTYRLSLHANDKDDADIDELFGSANEGGYVAWVARSLIQRVDVELRAMRALAGQRSVGRRLGLSPIESLADERPPFNFDDSFGTIHGTGDAEEGETASTVTTESDGSSVHTPSEGTSLDQAMVIVPLPEQASYFAPTRGTEDDSDGPLRRPRLVKQPSLLVPRSPSPPFRPSLSLTPSPPPREDFPVAGYNALRAERARLRSLLTRLAAQHAATRAEEQQMLAMLEARSRRRAWSNRALLGRAEGKYIGLCLPERRSPLSTCRPITASILWALREDLEGPVGVRGKKRGLVVTTAESNIMRLFPVCEEDDEDDEDDIADRTFCADEESSRRWEFKPLARQPTRRSVPVRPRTRTSSISPGASSSYPGAHQPVAVLGTHARAARSTDDLPSAFDPHTKVELFDVYSDEEDGEGAEFTLSMDLPVSGSAHL</sequence>
<evidence type="ECO:0000313" key="2">
    <source>
        <dbReference type="EMBL" id="KIP07787.1"/>
    </source>
</evidence>
<reference evidence="2 3" key="1">
    <citation type="journal article" date="2014" name="PLoS Genet.">
        <title>Analysis of the Phlebiopsis gigantea genome, transcriptome and secretome provides insight into its pioneer colonization strategies of wood.</title>
        <authorList>
            <person name="Hori C."/>
            <person name="Ishida T."/>
            <person name="Igarashi K."/>
            <person name="Samejima M."/>
            <person name="Suzuki H."/>
            <person name="Master E."/>
            <person name="Ferreira P."/>
            <person name="Ruiz-Duenas F.J."/>
            <person name="Held B."/>
            <person name="Canessa P."/>
            <person name="Larrondo L.F."/>
            <person name="Schmoll M."/>
            <person name="Druzhinina I.S."/>
            <person name="Kubicek C.P."/>
            <person name="Gaskell J.A."/>
            <person name="Kersten P."/>
            <person name="St John F."/>
            <person name="Glasner J."/>
            <person name="Sabat G."/>
            <person name="Splinter BonDurant S."/>
            <person name="Syed K."/>
            <person name="Yadav J."/>
            <person name="Mgbeahuruike A.C."/>
            <person name="Kovalchuk A."/>
            <person name="Asiegbu F.O."/>
            <person name="Lackner G."/>
            <person name="Hoffmeister D."/>
            <person name="Rencoret J."/>
            <person name="Gutierrez A."/>
            <person name="Sun H."/>
            <person name="Lindquist E."/>
            <person name="Barry K."/>
            <person name="Riley R."/>
            <person name="Grigoriev I.V."/>
            <person name="Henrissat B."/>
            <person name="Kues U."/>
            <person name="Berka R.M."/>
            <person name="Martinez A.T."/>
            <person name="Covert S.F."/>
            <person name="Blanchette R.A."/>
            <person name="Cullen D."/>
        </authorList>
    </citation>
    <scope>NUCLEOTIDE SEQUENCE [LARGE SCALE GENOMIC DNA]</scope>
    <source>
        <strain evidence="2 3">11061_1 CR5-6</strain>
    </source>
</reference>
<evidence type="ECO:0000256" key="1">
    <source>
        <dbReference type="SAM" id="MobiDB-lite"/>
    </source>
</evidence>